<evidence type="ECO:0000313" key="13">
    <source>
        <dbReference type="EMBL" id="OKL44919.1"/>
    </source>
</evidence>
<dbReference type="Pfam" id="PF04995">
    <property type="entry name" value="CcmD"/>
    <property type="match status" value="1"/>
</dbReference>
<evidence type="ECO:0000256" key="5">
    <source>
        <dbReference type="ARBA" id="ARBA00022448"/>
    </source>
</evidence>
<reference evidence="13 14" key="1">
    <citation type="submission" date="2016-03" db="EMBL/GenBank/DDBJ databases">
        <title>Genome sequence of Nesiotobacter sp. nov., a moderately halophilic alphaproteobacterium isolated from the Yellow Sea, China.</title>
        <authorList>
            <person name="Zhang G."/>
            <person name="Zhang R."/>
        </authorList>
    </citation>
    <scope>NUCLEOTIDE SEQUENCE [LARGE SCALE GENOMIC DNA]</scope>
    <source>
        <strain evidence="13 14">WB1-6</strain>
    </source>
</reference>
<comment type="similarity">
    <text evidence="3 12">Belongs to the CcmD/CycX/HelD family.</text>
</comment>
<comment type="subcellular location">
    <subcellularLocation>
        <location evidence="2 12">Cell inner membrane</location>
        <topology evidence="2 12">Single-pass membrane protein</topology>
    </subcellularLocation>
</comment>
<evidence type="ECO:0000256" key="7">
    <source>
        <dbReference type="ARBA" id="ARBA00022519"/>
    </source>
</evidence>
<evidence type="ECO:0000256" key="1">
    <source>
        <dbReference type="ARBA" id="ARBA00002442"/>
    </source>
</evidence>
<evidence type="ECO:0000256" key="9">
    <source>
        <dbReference type="ARBA" id="ARBA00022748"/>
    </source>
</evidence>
<dbReference type="Proteomes" id="UP000185783">
    <property type="component" value="Unassembled WGS sequence"/>
</dbReference>
<evidence type="ECO:0000256" key="8">
    <source>
        <dbReference type="ARBA" id="ARBA00022692"/>
    </source>
</evidence>
<feature type="transmembrane region" description="Helical" evidence="12">
    <location>
        <begin position="14"/>
        <end position="35"/>
    </location>
</feature>
<dbReference type="GO" id="GO:0017004">
    <property type="term" value="P:cytochrome complex assembly"/>
    <property type="evidence" value="ECO:0007669"/>
    <property type="project" value="UniProtKB-KW"/>
</dbReference>
<dbReference type="RefSeq" id="WP_028481438.1">
    <property type="nucleotide sequence ID" value="NZ_LVVZ01000010.1"/>
</dbReference>
<keyword evidence="5 12" id="KW-0813">Transport</keyword>
<protein>
    <recommendedName>
        <fullName evidence="4 12">Heme exporter protein D</fullName>
    </recommendedName>
</protein>
<comment type="function">
    <text evidence="1 12">Required for the export of heme to the periplasm for the biogenesis of c-type cytochromes.</text>
</comment>
<dbReference type="STRING" id="197461.A3843_06465"/>
<dbReference type="GO" id="GO:0015886">
    <property type="term" value="P:heme transport"/>
    <property type="evidence" value="ECO:0007669"/>
    <property type="project" value="InterPro"/>
</dbReference>
<keyword evidence="7 12" id="KW-0997">Cell inner membrane</keyword>
<evidence type="ECO:0000256" key="4">
    <source>
        <dbReference type="ARBA" id="ARBA00016461"/>
    </source>
</evidence>
<dbReference type="GO" id="GO:0005886">
    <property type="term" value="C:plasma membrane"/>
    <property type="evidence" value="ECO:0007669"/>
    <property type="project" value="UniProtKB-SubCell"/>
</dbReference>
<dbReference type="OrthoDB" id="9811628at2"/>
<keyword evidence="10 12" id="KW-1133">Transmembrane helix</keyword>
<dbReference type="NCBIfam" id="TIGR03141">
    <property type="entry name" value="cytochro_ccmD"/>
    <property type="match status" value="1"/>
</dbReference>
<evidence type="ECO:0000256" key="3">
    <source>
        <dbReference type="ARBA" id="ARBA00008741"/>
    </source>
</evidence>
<comment type="caution">
    <text evidence="13">The sequence shown here is derived from an EMBL/GenBank/DDBJ whole genome shotgun (WGS) entry which is preliminary data.</text>
</comment>
<organism evidence="13 14">
    <name type="scientific">Pseudovibrio exalbescens</name>
    <dbReference type="NCBI Taxonomy" id="197461"/>
    <lineage>
        <taxon>Bacteria</taxon>
        <taxon>Pseudomonadati</taxon>
        <taxon>Pseudomonadota</taxon>
        <taxon>Alphaproteobacteria</taxon>
        <taxon>Hyphomicrobiales</taxon>
        <taxon>Stappiaceae</taxon>
        <taxon>Pseudovibrio</taxon>
    </lineage>
</organism>
<name>A0A1U7JJM0_9HYPH</name>
<evidence type="ECO:0000256" key="10">
    <source>
        <dbReference type="ARBA" id="ARBA00022989"/>
    </source>
</evidence>
<dbReference type="AlphaFoldDB" id="A0A1U7JJM0"/>
<keyword evidence="6 12" id="KW-1003">Cell membrane</keyword>
<accession>A0A1U7JJM0</accession>
<evidence type="ECO:0000313" key="14">
    <source>
        <dbReference type="Proteomes" id="UP000185783"/>
    </source>
</evidence>
<keyword evidence="9 12" id="KW-0201">Cytochrome c-type biogenesis</keyword>
<evidence type="ECO:0000256" key="2">
    <source>
        <dbReference type="ARBA" id="ARBA00004377"/>
    </source>
</evidence>
<keyword evidence="11 12" id="KW-0472">Membrane</keyword>
<dbReference type="InterPro" id="IPR007078">
    <property type="entry name" value="Haem_export_protD_CcmD"/>
</dbReference>
<evidence type="ECO:0000256" key="11">
    <source>
        <dbReference type="ARBA" id="ARBA00023136"/>
    </source>
</evidence>
<dbReference type="EMBL" id="LVVZ01000010">
    <property type="protein sequence ID" value="OKL44919.1"/>
    <property type="molecule type" value="Genomic_DNA"/>
</dbReference>
<evidence type="ECO:0000256" key="12">
    <source>
        <dbReference type="RuleBase" id="RU363101"/>
    </source>
</evidence>
<keyword evidence="14" id="KW-1185">Reference proteome</keyword>
<keyword evidence="8 12" id="KW-0812">Transmembrane</keyword>
<gene>
    <name evidence="13" type="ORF">A3843_06465</name>
</gene>
<proteinExistence type="inferred from homology"/>
<evidence type="ECO:0000256" key="6">
    <source>
        <dbReference type="ARBA" id="ARBA00022475"/>
    </source>
</evidence>
<sequence>MESLLTDLGRHSEYVIAAYVMTAVIIGVMVLAIRLDQKKQERDLKELEALGLRRRSQKKD</sequence>